<reference evidence="1" key="1">
    <citation type="submission" date="2020-08" db="EMBL/GenBank/DDBJ databases">
        <title>Multicomponent nature underlies the extraordinary mechanical properties of spider dragline silk.</title>
        <authorList>
            <person name="Kono N."/>
            <person name="Nakamura H."/>
            <person name="Mori M."/>
            <person name="Yoshida Y."/>
            <person name="Ohtoshi R."/>
            <person name="Malay A.D."/>
            <person name="Moran D.A.P."/>
            <person name="Tomita M."/>
            <person name="Numata K."/>
            <person name="Arakawa K."/>
        </authorList>
    </citation>
    <scope>NUCLEOTIDE SEQUENCE</scope>
</reference>
<dbReference type="EMBL" id="BMAU01021386">
    <property type="protein sequence ID" value="GFY28715.1"/>
    <property type="molecule type" value="Genomic_DNA"/>
</dbReference>
<evidence type="ECO:0000313" key="2">
    <source>
        <dbReference type="Proteomes" id="UP000887159"/>
    </source>
</evidence>
<comment type="caution">
    <text evidence="1">The sequence shown here is derived from an EMBL/GenBank/DDBJ whole genome shotgun (WGS) entry which is preliminary data.</text>
</comment>
<proteinExistence type="predicted"/>
<gene>
    <name evidence="1" type="ORF">TNCV_3440821</name>
</gene>
<dbReference type="Proteomes" id="UP000887159">
    <property type="component" value="Unassembled WGS sequence"/>
</dbReference>
<organism evidence="1 2">
    <name type="scientific">Trichonephila clavipes</name>
    <name type="common">Golden silk orbweaver</name>
    <name type="synonym">Nephila clavipes</name>
    <dbReference type="NCBI Taxonomy" id="2585209"/>
    <lineage>
        <taxon>Eukaryota</taxon>
        <taxon>Metazoa</taxon>
        <taxon>Ecdysozoa</taxon>
        <taxon>Arthropoda</taxon>
        <taxon>Chelicerata</taxon>
        <taxon>Arachnida</taxon>
        <taxon>Araneae</taxon>
        <taxon>Araneomorphae</taxon>
        <taxon>Entelegynae</taxon>
        <taxon>Araneoidea</taxon>
        <taxon>Nephilidae</taxon>
        <taxon>Trichonephila</taxon>
    </lineage>
</organism>
<protein>
    <submittedName>
        <fullName evidence="1">Transposable element Tc1 transposase</fullName>
    </submittedName>
</protein>
<sequence>MPTHCRASLLRCLAQSGWNHAHWRRIVFSDESRFHLCPDDNRRHVCRRLGKRANPVFPIARHTGTSTRSYDLRAVLLQFPLQYSGLIFQQDNAKPRTPNVAMNCLKDYQTLFPWPAKSPDPSPSWDLMGRRLHLPGNVDDLACQLEQIWQKIPQETIRVLYHYVASCGSLHPG</sequence>
<name>A0A8X6W5M2_TRICX</name>
<dbReference type="GO" id="GO:0003676">
    <property type="term" value="F:nucleic acid binding"/>
    <property type="evidence" value="ECO:0007669"/>
    <property type="project" value="InterPro"/>
</dbReference>
<accession>A0A8X6W5M2</accession>
<dbReference type="Gene3D" id="3.30.420.10">
    <property type="entry name" value="Ribonuclease H-like superfamily/Ribonuclease H"/>
    <property type="match status" value="1"/>
</dbReference>
<keyword evidence="2" id="KW-1185">Reference proteome</keyword>
<dbReference type="InterPro" id="IPR036397">
    <property type="entry name" value="RNaseH_sf"/>
</dbReference>
<dbReference type="AlphaFoldDB" id="A0A8X6W5M2"/>
<evidence type="ECO:0000313" key="1">
    <source>
        <dbReference type="EMBL" id="GFY28715.1"/>
    </source>
</evidence>